<evidence type="ECO:0000313" key="3">
    <source>
        <dbReference type="EMBL" id="GBC01767.1"/>
    </source>
</evidence>
<proteinExistence type="predicted"/>
<dbReference type="SUPFAM" id="SSF69065">
    <property type="entry name" value="RNase III domain-like"/>
    <property type="match status" value="1"/>
</dbReference>
<reference evidence="4" key="2">
    <citation type="submission" date="2019-10" db="EMBL/GenBank/DDBJ databases">
        <title>Conservation and host-specific expression of non-tandemly repeated heterogenous ribosome RNA gene in arbuscular mycorrhizal fungi.</title>
        <authorList>
            <person name="Maeda T."/>
            <person name="Kobayashi Y."/>
            <person name="Nakagawa T."/>
            <person name="Ezawa T."/>
            <person name="Yamaguchi K."/>
            <person name="Bino T."/>
            <person name="Nishimoto Y."/>
            <person name="Shigenobu S."/>
            <person name="Kawaguchi M."/>
        </authorList>
    </citation>
    <scope>NUCLEOTIDE SEQUENCE</scope>
    <source>
        <strain evidence="4">HR1</strain>
    </source>
</reference>
<dbReference type="EMBL" id="BEXD01003691">
    <property type="protein sequence ID" value="GBC01767.1"/>
    <property type="molecule type" value="Genomic_DNA"/>
</dbReference>
<keyword evidence="5" id="KW-1185">Reference proteome</keyword>
<name>A0A2Z6SAK0_9GLOM</name>
<dbReference type="InterPro" id="IPR000999">
    <property type="entry name" value="RNase_III_dom"/>
</dbReference>
<dbReference type="GO" id="GO:0004525">
    <property type="term" value="F:ribonuclease III activity"/>
    <property type="evidence" value="ECO:0007669"/>
    <property type="project" value="InterPro"/>
</dbReference>
<dbReference type="Pfam" id="PF14622">
    <property type="entry name" value="Ribonucleas_3_3"/>
    <property type="match status" value="1"/>
</dbReference>
<dbReference type="GO" id="GO:0006396">
    <property type="term" value="P:RNA processing"/>
    <property type="evidence" value="ECO:0007669"/>
    <property type="project" value="InterPro"/>
</dbReference>
<reference evidence="3 5" key="1">
    <citation type="submission" date="2017-11" db="EMBL/GenBank/DDBJ databases">
        <title>The genome of Rhizophagus clarus HR1 reveals common genetic basis of auxotrophy among arbuscular mycorrhizal fungi.</title>
        <authorList>
            <person name="Kobayashi Y."/>
        </authorList>
    </citation>
    <scope>NUCLEOTIDE SEQUENCE [LARGE SCALE GENOMIC DNA]</scope>
    <source>
        <strain evidence="3 5">HR1</strain>
    </source>
</reference>
<feature type="region of interest" description="Disordered" evidence="1">
    <location>
        <begin position="194"/>
        <end position="227"/>
    </location>
</feature>
<dbReference type="Proteomes" id="UP000615446">
    <property type="component" value="Unassembled WGS sequence"/>
</dbReference>
<dbReference type="EMBL" id="BLAL01000259">
    <property type="protein sequence ID" value="GES97463.1"/>
    <property type="molecule type" value="Genomic_DNA"/>
</dbReference>
<dbReference type="InterPro" id="IPR036389">
    <property type="entry name" value="RNase_III_sf"/>
</dbReference>
<protein>
    <submittedName>
        <fullName evidence="4">Ribonuclease III</fullName>
    </submittedName>
</protein>
<accession>A0A2Z6SAK0</accession>
<evidence type="ECO:0000259" key="2">
    <source>
        <dbReference type="PROSITE" id="PS50142"/>
    </source>
</evidence>
<organism evidence="3 5">
    <name type="scientific">Rhizophagus clarus</name>
    <dbReference type="NCBI Taxonomy" id="94130"/>
    <lineage>
        <taxon>Eukaryota</taxon>
        <taxon>Fungi</taxon>
        <taxon>Fungi incertae sedis</taxon>
        <taxon>Mucoromycota</taxon>
        <taxon>Glomeromycotina</taxon>
        <taxon>Glomeromycetes</taxon>
        <taxon>Glomerales</taxon>
        <taxon>Glomeraceae</taxon>
        <taxon>Rhizophagus</taxon>
    </lineage>
</organism>
<evidence type="ECO:0000313" key="4">
    <source>
        <dbReference type="EMBL" id="GES97463.1"/>
    </source>
</evidence>
<evidence type="ECO:0000313" key="5">
    <source>
        <dbReference type="Proteomes" id="UP000247702"/>
    </source>
</evidence>
<evidence type="ECO:0000256" key="1">
    <source>
        <dbReference type="SAM" id="MobiDB-lite"/>
    </source>
</evidence>
<feature type="domain" description="RNase III" evidence="2">
    <location>
        <begin position="437"/>
        <end position="548"/>
    </location>
</feature>
<dbReference type="OrthoDB" id="2392202at2759"/>
<dbReference type="Proteomes" id="UP000247702">
    <property type="component" value="Unassembled WGS sequence"/>
</dbReference>
<gene>
    <name evidence="4" type="ORF">RCL2_002405400</name>
    <name evidence="3" type="ORF">RclHR1_04320008</name>
</gene>
<dbReference type="CDD" id="cd00593">
    <property type="entry name" value="RIBOc"/>
    <property type="match status" value="1"/>
</dbReference>
<sequence>MVFHSHYMVTDKKTGINHSLCCYKECNNPQVILNDEKDKNIIIENTSKGDILTNFDDKYLSKNDKVEKIRKNSLSENENENDDNLESLMKSKKSSQKKSPIFKLKIPSDIVSESFKRRYKAYKASIKNSIPSGYSSDEYIEMDTDTELDSVPVNTSSKPVERNFQISKKIGNRDFNEKECFEIDATEFSTLSEGCNIHNDTTKSPSTASNSDYDYNPDTKSQQKSNQVSIDTFHKAVEDARNAMITLVDKFCFEQHSSSPVVQSPQENCINTSKVNQKDSRSQEELAVVVSKQNIVDTNKILFNARNKKKSKQAKSQFGTPEFPIDLDNDDYTRTLVKSPVLNDDDNDIISERDSKVKSIQSQDNLMINWFDRDDFKKFMLSTAKHRLEELDNDGQNSKKRVRVGEQSFSSSFRNPYDISDDQNDHLESSIIQVPDFKNQKYLRLALTHRSIHSDRQNWFDYVRLEIFGDCILSTTISQMAYEKFKDQLTPDLLEKIHNNLCSNYNLCKFAKMLKLQDLIYARKPFLSEKEIANVFTSLLAAIIMDSGREIAVNFIRKLIGPTMDRLVRNGKFIGIQISETNEKIPIKNVVDDQYDI</sequence>
<dbReference type="PROSITE" id="PS50142">
    <property type="entry name" value="RNASE_3_2"/>
    <property type="match status" value="1"/>
</dbReference>
<dbReference type="Gene3D" id="1.10.1520.10">
    <property type="entry name" value="Ribonuclease III domain"/>
    <property type="match status" value="1"/>
</dbReference>
<dbReference type="SMART" id="SM00535">
    <property type="entry name" value="RIBOc"/>
    <property type="match status" value="1"/>
</dbReference>
<comment type="caution">
    <text evidence="3">The sequence shown here is derived from an EMBL/GenBank/DDBJ whole genome shotgun (WGS) entry which is preliminary data.</text>
</comment>
<dbReference type="AlphaFoldDB" id="A0A2Z6SAK0"/>